<dbReference type="AlphaFoldDB" id="A0AAW8GBC3"/>
<evidence type="ECO:0000313" key="1">
    <source>
        <dbReference type="EMBL" id="MDQ1118339.1"/>
    </source>
</evidence>
<proteinExistence type="predicted"/>
<protein>
    <submittedName>
        <fullName evidence="1">Uncharacterized protein</fullName>
    </submittedName>
</protein>
<accession>A0AAW8GBC3</accession>
<comment type="caution">
    <text evidence="1">The sequence shown here is derived from an EMBL/GenBank/DDBJ whole genome shotgun (WGS) entry which is preliminary data.</text>
</comment>
<sequence>MYRRVLVAVMQRGDRITALELKNALALKSSIHYPDLLPFVMLLDGLQGLPNRVPILGIDPGRKTTYFNSLTAQLIQRLVRQDIAVEPERRRRATLTG</sequence>
<name>A0AAW8GBC3_9GAMM</name>
<dbReference type="Proteomes" id="UP001234354">
    <property type="component" value="Unassembled WGS sequence"/>
</dbReference>
<evidence type="ECO:0000313" key="2">
    <source>
        <dbReference type="Proteomes" id="UP001234354"/>
    </source>
</evidence>
<gene>
    <name evidence="1" type="ORF">QE383_000647</name>
</gene>
<dbReference type="EMBL" id="JAUTBB010000001">
    <property type="protein sequence ID" value="MDQ1118339.1"/>
    <property type="molecule type" value="Genomic_DNA"/>
</dbReference>
<dbReference type="RefSeq" id="WP_306990972.1">
    <property type="nucleotide sequence ID" value="NZ_JAUTBB010000001.1"/>
</dbReference>
<reference evidence="1" key="1">
    <citation type="submission" date="2023-07" db="EMBL/GenBank/DDBJ databases">
        <title>Functional and genomic diversity of the sorghum phyllosphere microbiome.</title>
        <authorList>
            <person name="Shade A."/>
        </authorList>
    </citation>
    <scope>NUCLEOTIDE SEQUENCE</scope>
    <source>
        <strain evidence="1">SORGH_AS_0908</strain>
    </source>
</reference>
<organism evidence="1 2">
    <name type="scientific">Pseudoxanthomonas winnipegensis</name>
    <dbReference type="NCBI Taxonomy" id="2480810"/>
    <lineage>
        <taxon>Bacteria</taxon>
        <taxon>Pseudomonadati</taxon>
        <taxon>Pseudomonadota</taxon>
        <taxon>Gammaproteobacteria</taxon>
        <taxon>Lysobacterales</taxon>
        <taxon>Lysobacteraceae</taxon>
        <taxon>Pseudoxanthomonas</taxon>
    </lineage>
</organism>